<reference evidence="3" key="1">
    <citation type="submission" date="2024-03" db="EMBL/GenBank/DDBJ databases">
        <title>WGS assembly of Saponaria officinalis var. Norfolk2.</title>
        <authorList>
            <person name="Jenkins J."/>
            <person name="Shu S."/>
            <person name="Grimwood J."/>
            <person name="Barry K."/>
            <person name="Goodstein D."/>
            <person name="Schmutz J."/>
            <person name="Leebens-Mack J."/>
            <person name="Osbourn A."/>
        </authorList>
    </citation>
    <scope>NUCLEOTIDE SEQUENCE [LARGE SCALE GENOMIC DNA]</scope>
    <source>
        <strain evidence="3">JIC</strain>
    </source>
</reference>
<gene>
    <name evidence="3" type="ORF">RND81_05G236500</name>
</gene>
<keyword evidence="2" id="KW-0812">Transmembrane</keyword>
<feature type="compositionally biased region" description="Basic residues" evidence="1">
    <location>
        <begin position="197"/>
        <end position="207"/>
    </location>
</feature>
<accession>A0AAW1KVT1</accession>
<evidence type="ECO:0000256" key="1">
    <source>
        <dbReference type="SAM" id="MobiDB-lite"/>
    </source>
</evidence>
<organism evidence="3 4">
    <name type="scientific">Saponaria officinalis</name>
    <name type="common">Common soapwort</name>
    <name type="synonym">Lychnis saponaria</name>
    <dbReference type="NCBI Taxonomy" id="3572"/>
    <lineage>
        <taxon>Eukaryota</taxon>
        <taxon>Viridiplantae</taxon>
        <taxon>Streptophyta</taxon>
        <taxon>Embryophyta</taxon>
        <taxon>Tracheophyta</taxon>
        <taxon>Spermatophyta</taxon>
        <taxon>Magnoliopsida</taxon>
        <taxon>eudicotyledons</taxon>
        <taxon>Gunneridae</taxon>
        <taxon>Pentapetalae</taxon>
        <taxon>Caryophyllales</taxon>
        <taxon>Caryophyllaceae</taxon>
        <taxon>Caryophylleae</taxon>
        <taxon>Saponaria</taxon>
    </lineage>
</organism>
<dbReference type="PANTHER" id="PTHR35278:SF4">
    <property type="entry name" value="TRANSMEMBRANE PROTEIN"/>
    <property type="match status" value="1"/>
</dbReference>
<evidence type="ECO:0000256" key="2">
    <source>
        <dbReference type="SAM" id="Phobius"/>
    </source>
</evidence>
<feature type="transmembrane region" description="Helical" evidence="2">
    <location>
        <begin position="54"/>
        <end position="75"/>
    </location>
</feature>
<protein>
    <submittedName>
        <fullName evidence="3">Uncharacterized protein</fullName>
    </submittedName>
</protein>
<dbReference type="EMBL" id="JBDFQZ010000005">
    <property type="protein sequence ID" value="KAK9726781.1"/>
    <property type="molecule type" value="Genomic_DNA"/>
</dbReference>
<evidence type="ECO:0000313" key="4">
    <source>
        <dbReference type="Proteomes" id="UP001443914"/>
    </source>
</evidence>
<sequence length="242" mass="28855">MGASTSKVLSDIGSLIGNAVAAPFKSVFSRSCENVCEGIWDVVCFIEHICILDLIRFLLACCLCYICLVFLYLVYKLGICQCLAKSLCKMCWGACETYFFTLEYMCSFCWHKIRYTRRVYRGRQRARRRFLRDVESGYISPSLYRDEDIYDEFGSTLSRKRKLYREDTRRRKRRKRRRNYGNRVRLRRGSVSVRLSGRSRRRRRRYPSKSFRSSRNLSRCRKNESINIKKSKLSRSRDHHES</sequence>
<keyword evidence="2" id="KW-1133">Transmembrane helix</keyword>
<feature type="region of interest" description="Disordered" evidence="1">
    <location>
        <begin position="194"/>
        <end position="242"/>
    </location>
</feature>
<dbReference type="AlphaFoldDB" id="A0AAW1KVT1"/>
<comment type="caution">
    <text evidence="3">The sequence shown here is derived from an EMBL/GenBank/DDBJ whole genome shotgun (WGS) entry which is preliminary data.</text>
</comment>
<evidence type="ECO:0000313" key="3">
    <source>
        <dbReference type="EMBL" id="KAK9726781.1"/>
    </source>
</evidence>
<dbReference type="PANTHER" id="PTHR35278">
    <property type="entry name" value="TRANSMEMBRANE PROTEIN-RELATED"/>
    <property type="match status" value="1"/>
</dbReference>
<dbReference type="Proteomes" id="UP001443914">
    <property type="component" value="Unassembled WGS sequence"/>
</dbReference>
<name>A0AAW1KVT1_SAPOF</name>
<keyword evidence="4" id="KW-1185">Reference proteome</keyword>
<keyword evidence="2" id="KW-0472">Membrane</keyword>
<proteinExistence type="predicted"/>